<feature type="transmembrane region" description="Helical" evidence="1">
    <location>
        <begin position="84"/>
        <end position="102"/>
    </location>
</feature>
<dbReference type="AlphaFoldDB" id="E9GA86"/>
<proteinExistence type="predicted"/>
<gene>
    <name evidence="2" type="ORF">DAPPUDRAFT_100387</name>
</gene>
<evidence type="ECO:0000256" key="1">
    <source>
        <dbReference type="SAM" id="Phobius"/>
    </source>
</evidence>
<organism evidence="2 3">
    <name type="scientific">Daphnia pulex</name>
    <name type="common">Water flea</name>
    <dbReference type="NCBI Taxonomy" id="6669"/>
    <lineage>
        <taxon>Eukaryota</taxon>
        <taxon>Metazoa</taxon>
        <taxon>Ecdysozoa</taxon>
        <taxon>Arthropoda</taxon>
        <taxon>Crustacea</taxon>
        <taxon>Branchiopoda</taxon>
        <taxon>Diplostraca</taxon>
        <taxon>Cladocera</taxon>
        <taxon>Anomopoda</taxon>
        <taxon>Daphniidae</taxon>
        <taxon>Daphnia</taxon>
    </lineage>
</organism>
<sequence>MGPTPPTLQTISVERRWELKPDELIINPSASRPSPVAIAAAAAAVQPPHPPSLPTQHPMLSADLLHSLQYFALLRQSLSNDERHFLLIVIVVASRVVYAFLAKKDSSSTFPRLGGAAMGGFWWE</sequence>
<dbReference type="Proteomes" id="UP000000305">
    <property type="component" value="Unassembled WGS sequence"/>
</dbReference>
<keyword evidence="1" id="KW-0812">Transmembrane</keyword>
<accession>E9GA86</accession>
<keyword evidence="1" id="KW-0472">Membrane</keyword>
<protein>
    <submittedName>
        <fullName evidence="2">Uncharacterized protein</fullName>
    </submittedName>
</protein>
<name>E9GA86_DAPPU</name>
<dbReference type="HOGENOM" id="CLU_2006161_0_0_1"/>
<keyword evidence="3" id="KW-1185">Reference proteome</keyword>
<dbReference type="InParanoid" id="E9GA86"/>
<dbReference type="EMBL" id="GL732536">
    <property type="protein sequence ID" value="EFX83751.1"/>
    <property type="molecule type" value="Genomic_DNA"/>
</dbReference>
<evidence type="ECO:0000313" key="2">
    <source>
        <dbReference type="EMBL" id="EFX83751.1"/>
    </source>
</evidence>
<keyword evidence="1" id="KW-1133">Transmembrane helix</keyword>
<reference evidence="2 3" key="1">
    <citation type="journal article" date="2011" name="Science">
        <title>The ecoresponsive genome of Daphnia pulex.</title>
        <authorList>
            <person name="Colbourne J.K."/>
            <person name="Pfrender M.E."/>
            <person name="Gilbert D."/>
            <person name="Thomas W.K."/>
            <person name="Tucker A."/>
            <person name="Oakley T.H."/>
            <person name="Tokishita S."/>
            <person name="Aerts A."/>
            <person name="Arnold G.J."/>
            <person name="Basu M.K."/>
            <person name="Bauer D.J."/>
            <person name="Caceres C.E."/>
            <person name="Carmel L."/>
            <person name="Casola C."/>
            <person name="Choi J.H."/>
            <person name="Detter J.C."/>
            <person name="Dong Q."/>
            <person name="Dusheyko S."/>
            <person name="Eads B.D."/>
            <person name="Frohlich T."/>
            <person name="Geiler-Samerotte K.A."/>
            <person name="Gerlach D."/>
            <person name="Hatcher P."/>
            <person name="Jogdeo S."/>
            <person name="Krijgsveld J."/>
            <person name="Kriventseva E.V."/>
            <person name="Kultz D."/>
            <person name="Laforsch C."/>
            <person name="Lindquist E."/>
            <person name="Lopez J."/>
            <person name="Manak J.R."/>
            <person name="Muller J."/>
            <person name="Pangilinan J."/>
            <person name="Patwardhan R.P."/>
            <person name="Pitluck S."/>
            <person name="Pritham E.J."/>
            <person name="Rechtsteiner A."/>
            <person name="Rho M."/>
            <person name="Rogozin I.B."/>
            <person name="Sakarya O."/>
            <person name="Salamov A."/>
            <person name="Schaack S."/>
            <person name="Shapiro H."/>
            <person name="Shiga Y."/>
            <person name="Skalitzky C."/>
            <person name="Smith Z."/>
            <person name="Souvorov A."/>
            <person name="Sung W."/>
            <person name="Tang Z."/>
            <person name="Tsuchiya D."/>
            <person name="Tu H."/>
            <person name="Vos H."/>
            <person name="Wang M."/>
            <person name="Wolf Y.I."/>
            <person name="Yamagata H."/>
            <person name="Yamada T."/>
            <person name="Ye Y."/>
            <person name="Shaw J.R."/>
            <person name="Andrews J."/>
            <person name="Crease T.J."/>
            <person name="Tang H."/>
            <person name="Lucas S.M."/>
            <person name="Robertson H.M."/>
            <person name="Bork P."/>
            <person name="Koonin E.V."/>
            <person name="Zdobnov E.M."/>
            <person name="Grigoriev I.V."/>
            <person name="Lynch M."/>
            <person name="Boore J.L."/>
        </authorList>
    </citation>
    <scope>NUCLEOTIDE SEQUENCE [LARGE SCALE GENOMIC DNA]</scope>
</reference>
<evidence type="ECO:0000313" key="3">
    <source>
        <dbReference type="Proteomes" id="UP000000305"/>
    </source>
</evidence>
<dbReference type="KEGG" id="dpx:DAPPUDRAFT_100387"/>